<evidence type="ECO:0000259" key="1">
    <source>
        <dbReference type="PROSITE" id="PS51186"/>
    </source>
</evidence>
<dbReference type="InterPro" id="IPR051531">
    <property type="entry name" value="N-acetyltransferase"/>
</dbReference>
<dbReference type="InterPro" id="IPR016181">
    <property type="entry name" value="Acyl_CoA_acyltransferase"/>
</dbReference>
<organism evidence="2 3">
    <name type="scientific">Arenimonas terrae</name>
    <dbReference type="NCBI Taxonomy" id="2546226"/>
    <lineage>
        <taxon>Bacteria</taxon>
        <taxon>Pseudomonadati</taxon>
        <taxon>Pseudomonadota</taxon>
        <taxon>Gammaproteobacteria</taxon>
        <taxon>Lysobacterales</taxon>
        <taxon>Lysobacteraceae</taxon>
        <taxon>Arenimonas</taxon>
    </lineage>
</organism>
<dbReference type="GO" id="GO:0016747">
    <property type="term" value="F:acyltransferase activity, transferring groups other than amino-acyl groups"/>
    <property type="evidence" value="ECO:0007669"/>
    <property type="project" value="InterPro"/>
</dbReference>
<accession>A0A5C4RVM8</accession>
<dbReference type="Proteomes" id="UP000305760">
    <property type="component" value="Unassembled WGS sequence"/>
</dbReference>
<protein>
    <submittedName>
        <fullName evidence="2">N-acetyltransferase</fullName>
    </submittedName>
</protein>
<keyword evidence="3" id="KW-1185">Reference proteome</keyword>
<name>A0A5C4RVM8_9GAMM</name>
<gene>
    <name evidence="2" type="ORF">E1B00_02760</name>
</gene>
<dbReference type="OrthoDB" id="9801656at2"/>
<comment type="caution">
    <text evidence="2">The sequence shown here is derived from an EMBL/GenBank/DDBJ whole genome shotgun (WGS) entry which is preliminary data.</text>
</comment>
<sequence>MSLESLRLETPRLLLRPTQAADLGPWTVLMQDEETCRYIGGTQAPSMAWRTLMTMLGAWHAQGFAMFSVLERDSGRWVGRCGPWCPPGWPGTEVGYTFSRDVWGRGYATEAATAATDWAVATLGWTEIIQTIDPGNIGSQKVAAKLGATLRGPGRLPAPHEHAPVQIWGQTREQWLRRRAGAVA</sequence>
<dbReference type="AlphaFoldDB" id="A0A5C4RVM8"/>
<evidence type="ECO:0000313" key="3">
    <source>
        <dbReference type="Proteomes" id="UP000305760"/>
    </source>
</evidence>
<dbReference type="RefSeq" id="WP_139445369.1">
    <property type="nucleotide sequence ID" value="NZ_SMDR01000001.1"/>
</dbReference>
<feature type="domain" description="N-acetyltransferase" evidence="1">
    <location>
        <begin position="13"/>
        <end position="173"/>
    </location>
</feature>
<reference evidence="2 3" key="1">
    <citation type="submission" date="2019-03" db="EMBL/GenBank/DDBJ databases">
        <title>Arenimonas daejeonensis sp. nov., isolated from compost.</title>
        <authorList>
            <person name="Jeon C.O."/>
        </authorList>
    </citation>
    <scope>NUCLEOTIDE SEQUENCE [LARGE SCALE GENOMIC DNA]</scope>
    <source>
        <strain evidence="2 3">R29</strain>
    </source>
</reference>
<dbReference type="InterPro" id="IPR000182">
    <property type="entry name" value="GNAT_dom"/>
</dbReference>
<dbReference type="PANTHER" id="PTHR43792:SF1">
    <property type="entry name" value="N-ACETYLTRANSFERASE DOMAIN-CONTAINING PROTEIN"/>
    <property type="match status" value="1"/>
</dbReference>
<proteinExistence type="predicted"/>
<dbReference type="PANTHER" id="PTHR43792">
    <property type="entry name" value="GNAT FAMILY, PUTATIVE (AFU_ORTHOLOGUE AFUA_3G00765)-RELATED-RELATED"/>
    <property type="match status" value="1"/>
</dbReference>
<dbReference type="SUPFAM" id="SSF55729">
    <property type="entry name" value="Acyl-CoA N-acyltransferases (Nat)"/>
    <property type="match status" value="1"/>
</dbReference>
<dbReference type="PROSITE" id="PS51186">
    <property type="entry name" value="GNAT"/>
    <property type="match status" value="1"/>
</dbReference>
<dbReference type="Pfam" id="PF13302">
    <property type="entry name" value="Acetyltransf_3"/>
    <property type="match status" value="1"/>
</dbReference>
<keyword evidence="2" id="KW-0808">Transferase</keyword>
<dbReference type="EMBL" id="SMDR01000001">
    <property type="protein sequence ID" value="TNJ34717.1"/>
    <property type="molecule type" value="Genomic_DNA"/>
</dbReference>
<evidence type="ECO:0000313" key="2">
    <source>
        <dbReference type="EMBL" id="TNJ34717.1"/>
    </source>
</evidence>
<dbReference type="Gene3D" id="3.40.630.30">
    <property type="match status" value="1"/>
</dbReference>